<dbReference type="Pfam" id="PF14200">
    <property type="entry name" value="RicinB_lectin_2"/>
    <property type="match status" value="1"/>
</dbReference>
<name>B5M0M1_SIMVI</name>
<dbReference type="InterPro" id="IPR000772">
    <property type="entry name" value="Ricin_B_lectin"/>
</dbReference>
<feature type="domain" description="Ricin B lectin" evidence="2">
    <location>
        <begin position="71"/>
        <end position="140"/>
    </location>
</feature>
<evidence type="ECO:0000256" key="1">
    <source>
        <dbReference type="SAM" id="SignalP"/>
    </source>
</evidence>
<organism evidence="3">
    <name type="scientific">Simulium vittatum</name>
    <name type="common">Striped black fly</name>
    <dbReference type="NCBI Taxonomy" id="7192"/>
    <lineage>
        <taxon>Eukaryota</taxon>
        <taxon>Metazoa</taxon>
        <taxon>Ecdysozoa</taxon>
        <taxon>Arthropoda</taxon>
        <taxon>Hexapoda</taxon>
        <taxon>Insecta</taxon>
        <taxon>Pterygota</taxon>
        <taxon>Neoptera</taxon>
        <taxon>Endopterygota</taxon>
        <taxon>Diptera</taxon>
        <taxon>Nematocera</taxon>
        <taxon>Chironomoidea</taxon>
        <taxon>Simuliidae</taxon>
        <taxon>Simulium</taxon>
    </lineage>
</organism>
<keyword evidence="1" id="KW-0732">Signal</keyword>
<feature type="chain" id="PRO_5002836489" evidence="1">
    <location>
        <begin position="19"/>
        <end position="181"/>
    </location>
</feature>
<proteinExistence type="evidence at transcript level"/>
<dbReference type="EMBL" id="EU930207">
    <property type="protein sequence ID" value="ACH56835.1"/>
    <property type="molecule type" value="mRNA"/>
</dbReference>
<protein>
    <submittedName>
        <fullName evidence="3">Hypothetical secreted protein</fullName>
    </submittedName>
</protein>
<accession>B5M0M1</accession>
<dbReference type="AlphaFoldDB" id="B5M0M1"/>
<dbReference type="InterPro" id="IPR035992">
    <property type="entry name" value="Ricin_B-like_lectins"/>
</dbReference>
<dbReference type="Gene3D" id="2.80.10.50">
    <property type="match status" value="1"/>
</dbReference>
<evidence type="ECO:0000313" key="3">
    <source>
        <dbReference type="EMBL" id="ACH56835.1"/>
    </source>
</evidence>
<dbReference type="SUPFAM" id="SSF50370">
    <property type="entry name" value="Ricin B-like lectins"/>
    <property type="match status" value="1"/>
</dbReference>
<evidence type="ECO:0000259" key="2">
    <source>
        <dbReference type="Pfam" id="PF14200"/>
    </source>
</evidence>
<sequence length="181" mass="19744">MQCHVVLIFVATIHRSIGACNTNIQFVSSMDTLARTQCCVTIENQKHEGYALYASARDDVIEAYPRGTMGKNQIWKVVKNGPSYQLINVGSHAAVCTNAVGDVTKCPIATDFLQQWTPVASTKDSKYVALVNANTEKALEGQLLKNGRCKGGKTCVEIMARDTSAGRPRQMWKIAEKSCSG</sequence>
<feature type="signal peptide" evidence="1">
    <location>
        <begin position="1"/>
        <end position="18"/>
    </location>
</feature>
<reference evidence="3" key="1">
    <citation type="journal article" date="2009" name="J. Proteome Res.">
        <title>Insight into the sialome of the Black Fly, Simulium vittatum.</title>
        <authorList>
            <person name="Andersen J.F."/>
            <person name="Pham V.M."/>
            <person name="Meng Z."/>
            <person name="Champagne D.E."/>
            <person name="Ribeiro J.M."/>
        </authorList>
    </citation>
    <scope>NUCLEOTIDE SEQUENCE</scope>
    <source>
        <tissue evidence="3">Salivary glands</tissue>
    </source>
</reference>